<dbReference type="Gene3D" id="3.40.50.150">
    <property type="entry name" value="Vaccinia Virus protein VP39"/>
    <property type="match status" value="1"/>
</dbReference>
<name>A0A369URN7_9GAMM</name>
<reference evidence="2 3" key="1">
    <citation type="submission" date="2018-07" db="EMBL/GenBank/DDBJ databases">
        <title>Dyella tabacisoli L4-6T, whole genome shotgun sequence.</title>
        <authorList>
            <person name="Zhou X.-K."/>
            <person name="Li W.-J."/>
            <person name="Duan Y.-Q."/>
        </authorList>
    </citation>
    <scope>NUCLEOTIDE SEQUENCE [LARGE SCALE GENOMIC DNA]</scope>
    <source>
        <strain evidence="2 3">L4-6</strain>
    </source>
</reference>
<keyword evidence="2" id="KW-0808">Transferase</keyword>
<evidence type="ECO:0000313" key="2">
    <source>
        <dbReference type="EMBL" id="RDD83181.1"/>
    </source>
</evidence>
<feature type="domain" description="Methyltransferase" evidence="1">
    <location>
        <begin position="289"/>
        <end position="382"/>
    </location>
</feature>
<evidence type="ECO:0000313" key="3">
    <source>
        <dbReference type="Proteomes" id="UP000253782"/>
    </source>
</evidence>
<dbReference type="InterPro" id="IPR029063">
    <property type="entry name" value="SAM-dependent_MTases_sf"/>
</dbReference>
<dbReference type="CDD" id="cd02440">
    <property type="entry name" value="AdoMet_MTases"/>
    <property type="match status" value="1"/>
</dbReference>
<gene>
    <name evidence="2" type="ORF">DVJ77_00815</name>
</gene>
<dbReference type="PANTHER" id="PTHR42912">
    <property type="entry name" value="METHYLTRANSFERASE"/>
    <property type="match status" value="1"/>
</dbReference>
<dbReference type="OrthoDB" id="9760689at2"/>
<proteinExistence type="predicted"/>
<dbReference type="InterPro" id="IPR050508">
    <property type="entry name" value="Methyltransf_Superfamily"/>
</dbReference>
<protein>
    <submittedName>
        <fullName evidence="2">Class I SAM-dependent methyltransferase</fullName>
    </submittedName>
</protein>
<dbReference type="GO" id="GO:0008168">
    <property type="term" value="F:methyltransferase activity"/>
    <property type="evidence" value="ECO:0007669"/>
    <property type="project" value="UniProtKB-KW"/>
</dbReference>
<keyword evidence="2" id="KW-0489">Methyltransferase</keyword>
<dbReference type="Pfam" id="PF13649">
    <property type="entry name" value="Methyltransf_25"/>
    <property type="match status" value="1"/>
</dbReference>
<keyword evidence="3" id="KW-1185">Reference proteome</keyword>
<sequence>MMENQRLEVATREFIGRVDSYDNENVAGWVIDPADPDYVFEVELYVDDVCHGRVRAGFPRADLLEHGIGSGNNAFYFTLPPAQRDESVKIEVRESSSQLVLEAAMILARTASPTFAGLSSTDASAMLYKPLLGLGGDAISFRGNHLTIKGMYLPPGGDPFAYDVIGDDGVVFELHRPLQDVEPLNYFWFWPNATWSMWRIDIDLAQTNHHGSAYRFEFRPKDDSRDDCAEVLYVPKDLGLWQSQPSHARRSRVQLGDFPEASPIRALMHSRAISDMARRHLKTLDGLRVLDWGCGWGRLARVFSSSEKFSELWGADIDEDNLAWARANIPKVTFLQVPLYPPTTLPSDHFDLIYGLSVMTHLTHESQEKWLAEIRRVLRPGGCAILTFHGSTALGFSTRYLNTNIVTNFAEKGFDDALACGDLDTIIGTGYYKNTFQSHDDVRKRWGAHLRIAEIAEAAIGIQDVAVLFKD</sequence>
<accession>A0A369URN7</accession>
<comment type="caution">
    <text evidence="2">The sequence shown here is derived from an EMBL/GenBank/DDBJ whole genome shotgun (WGS) entry which is preliminary data.</text>
</comment>
<dbReference type="AlphaFoldDB" id="A0A369URN7"/>
<dbReference type="RefSeq" id="WP_114843572.1">
    <property type="nucleotide sequence ID" value="NZ_JBHSPE010000001.1"/>
</dbReference>
<dbReference type="GO" id="GO:0032259">
    <property type="term" value="P:methylation"/>
    <property type="evidence" value="ECO:0007669"/>
    <property type="project" value="UniProtKB-KW"/>
</dbReference>
<evidence type="ECO:0000259" key="1">
    <source>
        <dbReference type="Pfam" id="PF13649"/>
    </source>
</evidence>
<dbReference type="InterPro" id="IPR041698">
    <property type="entry name" value="Methyltransf_25"/>
</dbReference>
<dbReference type="SUPFAM" id="SSF53335">
    <property type="entry name" value="S-adenosyl-L-methionine-dependent methyltransferases"/>
    <property type="match status" value="1"/>
</dbReference>
<organism evidence="2 3">
    <name type="scientific">Dyella tabacisoli</name>
    <dbReference type="NCBI Taxonomy" id="2282381"/>
    <lineage>
        <taxon>Bacteria</taxon>
        <taxon>Pseudomonadati</taxon>
        <taxon>Pseudomonadota</taxon>
        <taxon>Gammaproteobacteria</taxon>
        <taxon>Lysobacterales</taxon>
        <taxon>Rhodanobacteraceae</taxon>
        <taxon>Dyella</taxon>
    </lineage>
</organism>
<dbReference type="Proteomes" id="UP000253782">
    <property type="component" value="Unassembled WGS sequence"/>
</dbReference>
<dbReference type="EMBL" id="QQAH01000001">
    <property type="protein sequence ID" value="RDD83181.1"/>
    <property type="molecule type" value="Genomic_DNA"/>
</dbReference>